<reference evidence="2" key="1">
    <citation type="submission" date="2021-11" db="EMBL/GenBank/DDBJ databases">
        <authorList>
            <consortium name="Genoscope - CEA"/>
            <person name="William W."/>
        </authorList>
    </citation>
    <scope>NUCLEOTIDE SEQUENCE</scope>
</reference>
<accession>A0A8J2WXQ6</accession>
<evidence type="ECO:0000259" key="1">
    <source>
        <dbReference type="Pfam" id="PF00561"/>
    </source>
</evidence>
<gene>
    <name evidence="2" type="ORF">PECAL_1P22260</name>
</gene>
<organism evidence="2 3">
    <name type="scientific">Pelagomonas calceolata</name>
    <dbReference type="NCBI Taxonomy" id="35677"/>
    <lineage>
        <taxon>Eukaryota</taxon>
        <taxon>Sar</taxon>
        <taxon>Stramenopiles</taxon>
        <taxon>Ochrophyta</taxon>
        <taxon>Pelagophyceae</taxon>
        <taxon>Pelagomonadales</taxon>
        <taxon>Pelagomonadaceae</taxon>
        <taxon>Pelagomonas</taxon>
    </lineage>
</organism>
<dbReference type="Proteomes" id="UP000789595">
    <property type="component" value="Unassembled WGS sequence"/>
</dbReference>
<dbReference type="Pfam" id="PF00561">
    <property type="entry name" value="Abhydrolase_1"/>
    <property type="match status" value="1"/>
</dbReference>
<proteinExistence type="predicted"/>
<keyword evidence="3" id="KW-1185">Reference proteome</keyword>
<dbReference type="InterPro" id="IPR029058">
    <property type="entry name" value="AB_hydrolase_fold"/>
</dbReference>
<dbReference type="Gene3D" id="3.40.50.1820">
    <property type="entry name" value="alpha/beta hydrolase"/>
    <property type="match status" value="1"/>
</dbReference>
<feature type="domain" description="AB hydrolase-1" evidence="1">
    <location>
        <begin position="51"/>
        <end position="94"/>
    </location>
</feature>
<sequence length="114" mass="11526">MLLSVAHRSATHALRAAKAVTRSYAAATHAVSSDGTRIAYTATAGGGTPTLLINGWAGCAADWGSLVDRLGASGRRVVAFDPRGFGASGDGAAASVRTLSEDLCGNQNFTARSC</sequence>
<evidence type="ECO:0000313" key="2">
    <source>
        <dbReference type="EMBL" id="CAH0365771.1"/>
    </source>
</evidence>
<dbReference type="AlphaFoldDB" id="A0A8J2WXQ6"/>
<evidence type="ECO:0000313" key="3">
    <source>
        <dbReference type="Proteomes" id="UP000789595"/>
    </source>
</evidence>
<dbReference type="EMBL" id="CAKKNE010000001">
    <property type="protein sequence ID" value="CAH0365771.1"/>
    <property type="molecule type" value="Genomic_DNA"/>
</dbReference>
<dbReference type="InterPro" id="IPR000073">
    <property type="entry name" value="AB_hydrolase_1"/>
</dbReference>
<dbReference type="SUPFAM" id="SSF53474">
    <property type="entry name" value="alpha/beta-Hydrolases"/>
    <property type="match status" value="1"/>
</dbReference>
<protein>
    <recommendedName>
        <fullName evidence="1">AB hydrolase-1 domain-containing protein</fullName>
    </recommendedName>
</protein>
<comment type="caution">
    <text evidence="2">The sequence shown here is derived from an EMBL/GenBank/DDBJ whole genome shotgun (WGS) entry which is preliminary data.</text>
</comment>
<name>A0A8J2WXQ6_9STRA</name>